<dbReference type="NCBIfam" id="TIGR03692">
    <property type="entry name" value="ATP_dep_HslV"/>
    <property type="match status" value="1"/>
</dbReference>
<evidence type="ECO:0000256" key="3">
    <source>
        <dbReference type="ARBA" id="ARBA00022490"/>
    </source>
</evidence>
<gene>
    <name evidence="8" type="primary">hslV</name>
    <name evidence="9" type="ORF">DRJ04_09700</name>
</gene>
<evidence type="ECO:0000256" key="7">
    <source>
        <dbReference type="ARBA" id="ARBA00023053"/>
    </source>
</evidence>
<evidence type="ECO:0000256" key="4">
    <source>
        <dbReference type="ARBA" id="ARBA00022670"/>
    </source>
</evidence>
<comment type="similarity">
    <text evidence="2 8">Belongs to the peptidase T1B family. HslV subfamily.</text>
</comment>
<dbReference type="Proteomes" id="UP000280417">
    <property type="component" value="Unassembled WGS sequence"/>
</dbReference>
<evidence type="ECO:0000313" key="9">
    <source>
        <dbReference type="EMBL" id="RLE09667.1"/>
    </source>
</evidence>
<comment type="catalytic activity">
    <reaction evidence="8">
        <text>ATP-dependent cleavage of peptide bonds with broad specificity.</text>
        <dbReference type="EC" id="3.4.25.2"/>
    </reaction>
</comment>
<comment type="subcellular location">
    <subcellularLocation>
        <location evidence="1 8">Cytoplasm</location>
    </subcellularLocation>
</comment>
<feature type="binding site" evidence="8">
    <location>
        <position position="163"/>
    </location>
    <ligand>
        <name>Na(+)</name>
        <dbReference type="ChEBI" id="CHEBI:29101"/>
    </ligand>
</feature>
<sequence>MFRRTTILAVRKSGKVALGGDGQVTFQNIIMKQKANKVRKLYKGKILAGFAGAVADALTLFEKFEKKIEQYQGNLSRAALELAKEWRQDKVLRKLEALMIVADKEKTLVISGSGDVIEPDEEVIAIGSGAGYARAAAKALWEHTDYDPAKIVDISINIAASICVYTNNQVIIEELG</sequence>
<dbReference type="GO" id="GO:0046872">
    <property type="term" value="F:metal ion binding"/>
    <property type="evidence" value="ECO:0007669"/>
    <property type="project" value="UniProtKB-KW"/>
</dbReference>
<comment type="function">
    <text evidence="8">Protease subunit of a proteasome-like degradation complex believed to be a general protein degrading machinery.</text>
</comment>
<evidence type="ECO:0000256" key="2">
    <source>
        <dbReference type="ARBA" id="ARBA00006053"/>
    </source>
</evidence>
<keyword evidence="8" id="KW-0888">Threonine protease</keyword>
<dbReference type="InterPro" id="IPR001353">
    <property type="entry name" value="Proteasome_sua/b"/>
</dbReference>
<dbReference type="GO" id="GO:0051603">
    <property type="term" value="P:proteolysis involved in protein catabolic process"/>
    <property type="evidence" value="ECO:0007669"/>
    <property type="project" value="InterPro"/>
</dbReference>
<dbReference type="HAMAP" id="MF_00248">
    <property type="entry name" value="HslV"/>
    <property type="match status" value="1"/>
</dbReference>
<comment type="activity regulation">
    <text evidence="8">Allosterically activated by HslU binding.</text>
</comment>
<evidence type="ECO:0000256" key="8">
    <source>
        <dbReference type="HAMAP-Rule" id="MF_00248"/>
    </source>
</evidence>
<dbReference type="GO" id="GO:0009376">
    <property type="term" value="C:HslUV protease complex"/>
    <property type="evidence" value="ECO:0007669"/>
    <property type="project" value="UniProtKB-UniRule"/>
</dbReference>
<proteinExistence type="inferred from homology"/>
<keyword evidence="8" id="KW-0021">Allosteric enzyme</keyword>
<dbReference type="InterPro" id="IPR023333">
    <property type="entry name" value="Proteasome_suB-type"/>
</dbReference>
<keyword evidence="5 8" id="KW-0479">Metal-binding</keyword>
<dbReference type="EC" id="3.4.25.2" evidence="8"/>
<dbReference type="GO" id="GO:0004298">
    <property type="term" value="F:threonine-type endopeptidase activity"/>
    <property type="evidence" value="ECO:0007669"/>
    <property type="project" value="UniProtKB-KW"/>
</dbReference>
<evidence type="ECO:0000256" key="6">
    <source>
        <dbReference type="ARBA" id="ARBA00022801"/>
    </source>
</evidence>
<comment type="subunit">
    <text evidence="8">A double ring-shaped homohexamer of HslV is capped on each side by a ring-shaped HslU homohexamer. The assembly of the HslU/HslV complex is dependent on binding of ATP.</text>
</comment>
<organism evidence="9 10">
    <name type="scientific">Aerophobetes bacterium</name>
    <dbReference type="NCBI Taxonomy" id="2030807"/>
    <lineage>
        <taxon>Bacteria</taxon>
        <taxon>Candidatus Aerophobota</taxon>
    </lineage>
</organism>
<feature type="binding site" evidence="8">
    <location>
        <position position="160"/>
    </location>
    <ligand>
        <name>Na(+)</name>
        <dbReference type="ChEBI" id="CHEBI:29101"/>
    </ligand>
</feature>
<evidence type="ECO:0000256" key="1">
    <source>
        <dbReference type="ARBA" id="ARBA00004496"/>
    </source>
</evidence>
<evidence type="ECO:0000313" key="10">
    <source>
        <dbReference type="Proteomes" id="UP000280417"/>
    </source>
</evidence>
<dbReference type="GO" id="GO:0005839">
    <property type="term" value="C:proteasome core complex"/>
    <property type="evidence" value="ECO:0007669"/>
    <property type="project" value="InterPro"/>
</dbReference>
<keyword evidence="3 8" id="KW-0963">Cytoplasm</keyword>
<dbReference type="Gene3D" id="3.60.20.10">
    <property type="entry name" value="Glutamine Phosphoribosylpyrophosphate, subunit 1, domain 1"/>
    <property type="match status" value="1"/>
</dbReference>
<name>A0A662D8G9_UNCAE</name>
<dbReference type="PANTHER" id="PTHR32194">
    <property type="entry name" value="METALLOPROTEASE TLDD"/>
    <property type="match status" value="1"/>
</dbReference>
<comment type="caution">
    <text evidence="9">The sequence shown here is derived from an EMBL/GenBank/DDBJ whole genome shotgun (WGS) entry which is preliminary data.</text>
</comment>
<dbReference type="Pfam" id="PF00227">
    <property type="entry name" value="Proteasome"/>
    <property type="match status" value="1"/>
</dbReference>
<dbReference type="NCBIfam" id="NF003964">
    <property type="entry name" value="PRK05456.1"/>
    <property type="match status" value="1"/>
</dbReference>
<dbReference type="PROSITE" id="PS51476">
    <property type="entry name" value="PROTEASOME_BETA_2"/>
    <property type="match status" value="1"/>
</dbReference>
<dbReference type="AlphaFoldDB" id="A0A662D8G9"/>
<feature type="binding site" evidence="8">
    <location>
        <position position="166"/>
    </location>
    <ligand>
        <name>Na(+)</name>
        <dbReference type="ChEBI" id="CHEBI:29101"/>
    </ligand>
</feature>
<dbReference type="PIRSF" id="PIRSF039093">
    <property type="entry name" value="HslV"/>
    <property type="match status" value="1"/>
</dbReference>
<feature type="active site" evidence="8">
    <location>
        <position position="5"/>
    </location>
</feature>
<accession>A0A662D8G9</accession>
<keyword evidence="4 8" id="KW-0645">Protease</keyword>
<dbReference type="InterPro" id="IPR022281">
    <property type="entry name" value="ATP-dep_Prtase_HsIV_su"/>
</dbReference>
<dbReference type="PANTHER" id="PTHR32194:SF0">
    <property type="entry name" value="ATP-DEPENDENT PROTEASE SUBUNIT HSLV"/>
    <property type="match status" value="1"/>
</dbReference>
<keyword evidence="6 8" id="KW-0378">Hydrolase</keyword>
<dbReference type="SUPFAM" id="SSF56235">
    <property type="entry name" value="N-terminal nucleophile aminohydrolases (Ntn hydrolases)"/>
    <property type="match status" value="1"/>
</dbReference>
<protein>
    <recommendedName>
        <fullName evidence="8">ATP-dependent protease subunit HslV</fullName>
        <ecNumber evidence="8">3.4.25.2</ecNumber>
    </recommendedName>
</protein>
<reference evidence="9 10" key="1">
    <citation type="submission" date="2018-06" db="EMBL/GenBank/DDBJ databases">
        <title>Extensive metabolic versatility and redundancy in microbially diverse, dynamic hydrothermal sediments.</title>
        <authorList>
            <person name="Dombrowski N."/>
            <person name="Teske A."/>
            <person name="Baker B.J."/>
        </authorList>
    </citation>
    <scope>NUCLEOTIDE SEQUENCE [LARGE SCALE GENOMIC DNA]</scope>
    <source>
        <strain evidence="9">B3_G15</strain>
    </source>
</reference>
<dbReference type="EMBL" id="QMQA01000355">
    <property type="protein sequence ID" value="RLE09667.1"/>
    <property type="molecule type" value="Genomic_DNA"/>
</dbReference>
<evidence type="ECO:0000256" key="5">
    <source>
        <dbReference type="ARBA" id="ARBA00022723"/>
    </source>
</evidence>
<dbReference type="InterPro" id="IPR029055">
    <property type="entry name" value="Ntn_hydrolases_N"/>
</dbReference>
<keyword evidence="7 8" id="KW-0915">Sodium</keyword>